<keyword evidence="3" id="KW-1185">Reference proteome</keyword>
<feature type="region of interest" description="Disordered" evidence="1">
    <location>
        <begin position="130"/>
        <end position="190"/>
    </location>
</feature>
<accession>A0A430PZM9</accession>
<gene>
    <name evidence="2" type="ORF">DC041_0000291</name>
</gene>
<dbReference type="STRING" id="6184.A0A430PZM9"/>
<dbReference type="EMBL" id="QMKO01003835">
    <property type="protein sequence ID" value="RTG80818.1"/>
    <property type="molecule type" value="Genomic_DNA"/>
</dbReference>
<feature type="compositionally biased region" description="Acidic residues" evidence="1">
    <location>
        <begin position="136"/>
        <end position="176"/>
    </location>
</feature>
<evidence type="ECO:0000313" key="3">
    <source>
        <dbReference type="Proteomes" id="UP000290809"/>
    </source>
</evidence>
<name>A0A430PZM9_SCHBO</name>
<protein>
    <submittedName>
        <fullName evidence="2">Uncharacterized protein</fullName>
    </submittedName>
</protein>
<evidence type="ECO:0000313" key="2">
    <source>
        <dbReference type="EMBL" id="RTG80818.1"/>
    </source>
</evidence>
<sequence>MPSSLINSMSSSSSSLLNIPTGIISSNSFPSTTPSSLLSTTMIFTNPSYVTTSESFRNFPSGILESNTWNTNYLYLTEHKDNLLRFSKDNKEIEHHHDHLTIQCPNNSKLTNEHSKECINRKIDTEININNKMTDDNGDVGGDNDDDDDDDDNEDDGEDNEDVGDDDDDDNVNDEEVINRSDNPNKPFSIDHLMHFQNPDLDITNTTNTLLQYATKTDISVFDKLRSSTISINGR</sequence>
<dbReference type="AlphaFoldDB" id="A0A430PZM9"/>
<proteinExistence type="predicted"/>
<dbReference type="Proteomes" id="UP000290809">
    <property type="component" value="Unassembled WGS sequence"/>
</dbReference>
<reference evidence="2 3" key="1">
    <citation type="journal article" date="2019" name="PLoS Pathog.">
        <title>Genome sequence of the bovine parasite Schistosoma bovis Tanzania.</title>
        <authorList>
            <person name="Oey H."/>
            <person name="Zakrzewski M."/>
            <person name="Gobert G."/>
            <person name="Gravermann K."/>
            <person name="Stoye J."/>
            <person name="Jones M."/>
            <person name="Mcmanus D."/>
            <person name="Krause L."/>
        </authorList>
    </citation>
    <scope>NUCLEOTIDE SEQUENCE [LARGE SCALE GENOMIC DNA]</scope>
    <source>
        <strain evidence="2 3">TAN1997</strain>
    </source>
</reference>
<evidence type="ECO:0000256" key="1">
    <source>
        <dbReference type="SAM" id="MobiDB-lite"/>
    </source>
</evidence>
<organism evidence="2 3">
    <name type="scientific">Schistosoma bovis</name>
    <name type="common">Blood fluke</name>
    <dbReference type="NCBI Taxonomy" id="6184"/>
    <lineage>
        <taxon>Eukaryota</taxon>
        <taxon>Metazoa</taxon>
        <taxon>Spiralia</taxon>
        <taxon>Lophotrochozoa</taxon>
        <taxon>Platyhelminthes</taxon>
        <taxon>Trematoda</taxon>
        <taxon>Digenea</taxon>
        <taxon>Strigeidida</taxon>
        <taxon>Schistosomatoidea</taxon>
        <taxon>Schistosomatidae</taxon>
        <taxon>Schistosoma</taxon>
    </lineage>
</organism>
<comment type="caution">
    <text evidence="2">The sequence shown here is derived from an EMBL/GenBank/DDBJ whole genome shotgun (WGS) entry which is preliminary data.</text>
</comment>